<accession>A0A0B7N6G8</accession>
<evidence type="ECO:0000256" key="6">
    <source>
        <dbReference type="SAM" id="MobiDB-lite"/>
    </source>
</evidence>
<keyword evidence="9" id="KW-1185">Reference proteome</keyword>
<dbReference type="Pfam" id="PF00505">
    <property type="entry name" value="HMG_box"/>
    <property type="match status" value="1"/>
</dbReference>
<keyword evidence="5" id="KW-0175">Coiled coil</keyword>
<feature type="coiled-coil region" evidence="5">
    <location>
        <begin position="12"/>
        <end position="53"/>
    </location>
</feature>
<dbReference type="SMART" id="SM00398">
    <property type="entry name" value="HMG"/>
    <property type="match status" value="1"/>
</dbReference>
<comment type="subcellular location">
    <subcellularLocation>
        <location evidence="1">Nucleus</location>
    </subcellularLocation>
</comment>
<dbReference type="SUPFAM" id="SSF47095">
    <property type="entry name" value="HMG-box"/>
    <property type="match status" value="1"/>
</dbReference>
<reference evidence="8 9" key="1">
    <citation type="submission" date="2014-09" db="EMBL/GenBank/DDBJ databases">
        <authorList>
            <person name="Ellenberger Sabrina"/>
        </authorList>
    </citation>
    <scope>NUCLEOTIDE SEQUENCE [LARGE SCALE GENOMIC DNA]</scope>
    <source>
        <strain evidence="8 9">CBS 412.66</strain>
    </source>
</reference>
<evidence type="ECO:0000256" key="5">
    <source>
        <dbReference type="SAM" id="Coils"/>
    </source>
</evidence>
<feature type="region of interest" description="Disordered" evidence="6">
    <location>
        <begin position="59"/>
        <end position="102"/>
    </location>
</feature>
<sequence length="320" mass="37311">MAEAEIKQKHKIDGLKKRFREVEGENDLLQEKLHRAQKSIKRLRLERSILLERIDKGFEHGSESDTSSDLFLHNDLTADSSKPSTNHHHHKNYKQTEKNNTATAVIKPPKKKKDPNAPKGPGNVFFVFCRQERDKVKEEFPEESIGDVTKLLGLKWKGLTKEEKLVYHDMFKREMDEYEEAMKTYKSNGAGRLPLEEDPTEELTTAESLISSPVSPNNDIIMQQQQHQQHTSRYSYHQNDRLYDQPFQNNYVADNHQSVYDSQPDFMSNNQENYLIQHHQHNHNPPIQQQPLQPTFTVDNNTAFEKPAMTNPHSAPYDHF</sequence>
<dbReference type="Proteomes" id="UP000054107">
    <property type="component" value="Unassembled WGS sequence"/>
</dbReference>
<feature type="domain" description="HMG box" evidence="7">
    <location>
        <begin position="118"/>
        <end position="186"/>
    </location>
</feature>
<dbReference type="PROSITE" id="PS50118">
    <property type="entry name" value="HMG_BOX_2"/>
    <property type="match status" value="1"/>
</dbReference>
<proteinExistence type="predicted"/>
<dbReference type="InterPro" id="IPR050342">
    <property type="entry name" value="HMGB"/>
</dbReference>
<dbReference type="STRING" id="35722.A0A0B7N6G8"/>
<dbReference type="AlphaFoldDB" id="A0A0B7N6G8"/>
<keyword evidence="3 4" id="KW-0539">Nucleus</keyword>
<dbReference type="PRINTS" id="PR00886">
    <property type="entry name" value="HIGHMOBLTY12"/>
</dbReference>
<keyword evidence="2 4" id="KW-0238">DNA-binding</keyword>
<evidence type="ECO:0000313" key="9">
    <source>
        <dbReference type="Proteomes" id="UP000054107"/>
    </source>
</evidence>
<evidence type="ECO:0000313" key="8">
    <source>
        <dbReference type="EMBL" id="CEP11023.1"/>
    </source>
</evidence>
<evidence type="ECO:0000256" key="3">
    <source>
        <dbReference type="ARBA" id="ARBA00023242"/>
    </source>
</evidence>
<dbReference type="Pfam" id="PF24245">
    <property type="entry name" value="INO80F"/>
    <property type="match status" value="1"/>
</dbReference>
<dbReference type="GO" id="GO:0005634">
    <property type="term" value="C:nucleus"/>
    <property type="evidence" value="ECO:0007669"/>
    <property type="project" value="UniProtKB-SubCell"/>
</dbReference>
<dbReference type="InterPro" id="IPR036910">
    <property type="entry name" value="HMG_box_dom_sf"/>
</dbReference>
<name>A0A0B7N6G8_9FUNG</name>
<evidence type="ECO:0000256" key="1">
    <source>
        <dbReference type="ARBA" id="ARBA00004123"/>
    </source>
</evidence>
<protein>
    <recommendedName>
        <fullName evidence="7">HMG box domain-containing protein</fullName>
    </recommendedName>
</protein>
<dbReference type="Gene3D" id="1.10.30.10">
    <property type="entry name" value="High mobility group box domain"/>
    <property type="match status" value="1"/>
</dbReference>
<feature type="DNA-binding region" description="HMG box" evidence="4">
    <location>
        <begin position="118"/>
        <end position="186"/>
    </location>
</feature>
<dbReference type="OrthoDB" id="1919336at2759"/>
<evidence type="ECO:0000259" key="7">
    <source>
        <dbReference type="PROSITE" id="PS50118"/>
    </source>
</evidence>
<evidence type="ECO:0000256" key="2">
    <source>
        <dbReference type="ARBA" id="ARBA00023125"/>
    </source>
</evidence>
<dbReference type="InterPro" id="IPR009071">
    <property type="entry name" value="HMG_box_dom"/>
</dbReference>
<evidence type="ECO:0000256" key="4">
    <source>
        <dbReference type="PROSITE-ProRule" id="PRU00267"/>
    </source>
</evidence>
<organism evidence="8 9">
    <name type="scientific">Parasitella parasitica</name>
    <dbReference type="NCBI Taxonomy" id="35722"/>
    <lineage>
        <taxon>Eukaryota</taxon>
        <taxon>Fungi</taxon>
        <taxon>Fungi incertae sedis</taxon>
        <taxon>Mucoromycota</taxon>
        <taxon>Mucoromycotina</taxon>
        <taxon>Mucoromycetes</taxon>
        <taxon>Mucorales</taxon>
        <taxon>Mucorineae</taxon>
        <taxon>Mucoraceae</taxon>
        <taxon>Parasitella</taxon>
    </lineage>
</organism>
<dbReference type="GO" id="GO:0003677">
    <property type="term" value="F:DNA binding"/>
    <property type="evidence" value="ECO:0007669"/>
    <property type="project" value="UniProtKB-UniRule"/>
</dbReference>
<gene>
    <name evidence="8" type="primary">PARPA_04824.1 scaffold 15686</name>
</gene>
<dbReference type="PANTHER" id="PTHR48112">
    <property type="entry name" value="HIGH MOBILITY GROUP PROTEIN DSP1"/>
    <property type="match status" value="1"/>
</dbReference>
<dbReference type="InterPro" id="IPR056513">
    <property type="entry name" value="INO80F"/>
</dbReference>
<dbReference type="EMBL" id="LN725634">
    <property type="protein sequence ID" value="CEP11023.1"/>
    <property type="molecule type" value="Genomic_DNA"/>
</dbReference>